<dbReference type="RefSeq" id="WP_377380603.1">
    <property type="nucleotide sequence ID" value="NZ_JBHSSW010000045.1"/>
</dbReference>
<sequence>MSGTSSAQVEISVEGEIEASCALSGLTSSVTGLDFNTPGSTTLDYIVDCNAPFAYALESAGQSFELQAPSIGVSPGSAAFEASLDYTITSNFITDNGSFSDTLNSAELTAGNAAPCTAAAFDPACSFSDSGTDVAANPSGNNASLQIAWGSTANPLIAGSYQDTLTLTVRVK</sequence>
<dbReference type="EMBL" id="JBHSSW010000045">
    <property type="protein sequence ID" value="MFC6199506.1"/>
    <property type="molecule type" value="Genomic_DNA"/>
</dbReference>
<keyword evidence="2" id="KW-1185">Reference proteome</keyword>
<evidence type="ECO:0008006" key="3">
    <source>
        <dbReference type="Google" id="ProtNLM"/>
    </source>
</evidence>
<comment type="caution">
    <text evidence="1">The sequence shown here is derived from an EMBL/GenBank/DDBJ whole genome shotgun (WGS) entry which is preliminary data.</text>
</comment>
<gene>
    <name evidence="1" type="ORF">ACFQDM_15585</name>
</gene>
<evidence type="ECO:0000313" key="2">
    <source>
        <dbReference type="Proteomes" id="UP001596303"/>
    </source>
</evidence>
<accession>A0ABW1SE50</accession>
<dbReference type="Proteomes" id="UP001596303">
    <property type="component" value="Unassembled WGS sequence"/>
</dbReference>
<evidence type="ECO:0000313" key="1">
    <source>
        <dbReference type="EMBL" id="MFC6199506.1"/>
    </source>
</evidence>
<proteinExistence type="predicted"/>
<reference evidence="2" key="1">
    <citation type="journal article" date="2019" name="Int. J. Syst. Evol. Microbiol.">
        <title>The Global Catalogue of Microorganisms (GCM) 10K type strain sequencing project: providing services to taxonomists for standard genome sequencing and annotation.</title>
        <authorList>
            <consortium name="The Broad Institute Genomics Platform"/>
            <consortium name="The Broad Institute Genome Sequencing Center for Infectious Disease"/>
            <person name="Wu L."/>
            <person name="Ma J."/>
        </authorList>
    </citation>
    <scope>NUCLEOTIDE SEQUENCE [LARGE SCALE GENOMIC DNA]</scope>
    <source>
        <strain evidence="2">CGMCC-1.15741</strain>
    </source>
</reference>
<organism evidence="1 2">
    <name type="scientific">Ponticaulis profundi</name>
    <dbReference type="NCBI Taxonomy" id="2665222"/>
    <lineage>
        <taxon>Bacteria</taxon>
        <taxon>Pseudomonadati</taxon>
        <taxon>Pseudomonadota</taxon>
        <taxon>Alphaproteobacteria</taxon>
        <taxon>Hyphomonadales</taxon>
        <taxon>Hyphomonadaceae</taxon>
        <taxon>Ponticaulis</taxon>
    </lineage>
</organism>
<name>A0ABW1SE50_9PROT</name>
<protein>
    <recommendedName>
        <fullName evidence="3">Spore coat protein U domain-containing protein</fullName>
    </recommendedName>
</protein>